<dbReference type="PANTHER" id="PTHR19964:SF92">
    <property type="entry name" value="PATJ HOMOLOG"/>
    <property type="match status" value="1"/>
</dbReference>
<dbReference type="Proteomes" id="UP000194236">
    <property type="component" value="Unassembled WGS sequence"/>
</dbReference>
<dbReference type="EMBL" id="MUJZ01054059">
    <property type="protein sequence ID" value="OTF72915.1"/>
    <property type="molecule type" value="Genomic_DNA"/>
</dbReference>
<comment type="caution">
    <text evidence="1">The sequence shown here is derived from an EMBL/GenBank/DDBJ whole genome shotgun (WGS) entry which is preliminary data.</text>
</comment>
<proteinExistence type="predicted"/>
<keyword evidence="2" id="KW-1185">Reference proteome</keyword>
<dbReference type="PANTHER" id="PTHR19964">
    <property type="entry name" value="MULTIPLE PDZ DOMAIN PROTEIN"/>
    <property type="match status" value="1"/>
</dbReference>
<reference evidence="1 2" key="1">
    <citation type="submission" date="2017-03" db="EMBL/GenBank/DDBJ databases">
        <title>Genome Survey of Euroglyphus maynei.</title>
        <authorList>
            <person name="Arlian L.G."/>
            <person name="Morgan M.S."/>
            <person name="Rider S.D."/>
        </authorList>
    </citation>
    <scope>NUCLEOTIDE SEQUENCE [LARGE SCALE GENOMIC DNA]</scope>
    <source>
        <strain evidence="1">Arlian Lab</strain>
        <tissue evidence="1">Whole body</tissue>
    </source>
</reference>
<evidence type="ECO:0000313" key="1">
    <source>
        <dbReference type="EMBL" id="OTF72915.1"/>
    </source>
</evidence>
<sequence length="177" mass="19267">VNGIRLHGLKHSDVLPLLKDLPIEVQLVCARPKPTTSANDLSTTINANNSRNPFVVQIPKSTTATTTTAANVYPISPTSLSSSYQVHLQQQQQQHHHLDTSPITGTSFIDRLVKAKSDGSLAMMTTPIAGTFTGLIDDNDVSITELSKIRSRSLEPLTGLAMWSQEPQVIKLMKGDR</sequence>
<feature type="non-terminal residue" evidence="1">
    <location>
        <position position="1"/>
    </location>
</feature>
<protein>
    <recommendedName>
        <fullName evidence="3">PDZ domain-containing protein</fullName>
    </recommendedName>
</protein>
<dbReference type="OrthoDB" id="6022242at2759"/>
<name>A0A1Y3B0N7_EURMA</name>
<feature type="non-terminal residue" evidence="1">
    <location>
        <position position="177"/>
    </location>
</feature>
<dbReference type="AlphaFoldDB" id="A0A1Y3B0N7"/>
<accession>A0A1Y3B0N7</accession>
<evidence type="ECO:0008006" key="3">
    <source>
        <dbReference type="Google" id="ProtNLM"/>
    </source>
</evidence>
<evidence type="ECO:0000313" key="2">
    <source>
        <dbReference type="Proteomes" id="UP000194236"/>
    </source>
</evidence>
<gene>
    <name evidence="1" type="ORF">BLA29_011867</name>
</gene>
<dbReference type="InterPro" id="IPR051342">
    <property type="entry name" value="PDZ_scaffold"/>
</dbReference>
<organism evidence="1 2">
    <name type="scientific">Euroglyphus maynei</name>
    <name type="common">Mayne's house dust mite</name>
    <dbReference type="NCBI Taxonomy" id="6958"/>
    <lineage>
        <taxon>Eukaryota</taxon>
        <taxon>Metazoa</taxon>
        <taxon>Ecdysozoa</taxon>
        <taxon>Arthropoda</taxon>
        <taxon>Chelicerata</taxon>
        <taxon>Arachnida</taxon>
        <taxon>Acari</taxon>
        <taxon>Acariformes</taxon>
        <taxon>Sarcoptiformes</taxon>
        <taxon>Astigmata</taxon>
        <taxon>Psoroptidia</taxon>
        <taxon>Analgoidea</taxon>
        <taxon>Pyroglyphidae</taxon>
        <taxon>Pyroglyphinae</taxon>
        <taxon>Euroglyphus</taxon>
    </lineage>
</organism>